<dbReference type="InterPro" id="IPR035979">
    <property type="entry name" value="RBD_domain_sf"/>
</dbReference>
<dbReference type="Proteomes" id="UP000076408">
    <property type="component" value="Unassembled WGS sequence"/>
</dbReference>
<dbReference type="CDD" id="cd12681">
    <property type="entry name" value="RRM_SKAR"/>
    <property type="match status" value="1"/>
</dbReference>
<dbReference type="EnsemblMetazoa" id="ASTEI10566-RA">
    <property type="protein sequence ID" value="ASTEI10566-PA"/>
    <property type="gene ID" value="ASTEI10566"/>
</dbReference>
<name>A0A182YQ30_ANOST</name>
<dbReference type="SMART" id="SM00360">
    <property type="entry name" value="RRM"/>
    <property type="match status" value="1"/>
</dbReference>
<dbReference type="SUPFAM" id="SSF54928">
    <property type="entry name" value="RNA-binding domain, RBD"/>
    <property type="match status" value="1"/>
</dbReference>
<dbReference type="VEuPathDB" id="VectorBase:ASTEI10566"/>
<protein>
    <submittedName>
        <fullName evidence="1">Uncharacterized protein</fullName>
    </submittedName>
</protein>
<dbReference type="VEuPathDB" id="VectorBase:ASTEI20_038370"/>
<dbReference type="PANTHER" id="PTHR19965">
    <property type="entry name" value="RNA AND EXPORT FACTOR BINDING PROTEIN"/>
    <property type="match status" value="1"/>
</dbReference>
<dbReference type="InterPro" id="IPR000504">
    <property type="entry name" value="RRM_dom"/>
</dbReference>
<dbReference type="GO" id="GO:0003729">
    <property type="term" value="F:mRNA binding"/>
    <property type="evidence" value="ECO:0007669"/>
    <property type="project" value="TreeGrafter"/>
</dbReference>
<dbReference type="Pfam" id="PF00076">
    <property type="entry name" value="RRM_1"/>
    <property type="match status" value="1"/>
</dbReference>
<keyword evidence="2" id="KW-1185">Reference proteome</keyword>
<reference evidence="2" key="1">
    <citation type="journal article" date="2014" name="Genome Biol.">
        <title>Genome analysis of a major urban malaria vector mosquito, Anopheles stephensi.</title>
        <authorList>
            <person name="Jiang X."/>
            <person name="Peery A."/>
            <person name="Hall A.B."/>
            <person name="Sharma A."/>
            <person name="Chen X.G."/>
            <person name="Waterhouse R.M."/>
            <person name="Komissarov A."/>
            <person name="Riehle M.M."/>
            <person name="Shouche Y."/>
            <person name="Sharakhova M.V."/>
            <person name="Lawson D."/>
            <person name="Pakpour N."/>
            <person name="Arensburger P."/>
            <person name="Davidson V.L."/>
            <person name="Eiglmeier K."/>
            <person name="Emrich S."/>
            <person name="George P."/>
            <person name="Kennedy R.C."/>
            <person name="Mane S.P."/>
            <person name="Maslen G."/>
            <person name="Oringanje C."/>
            <person name="Qi Y."/>
            <person name="Settlage R."/>
            <person name="Tojo M."/>
            <person name="Tubio J.M."/>
            <person name="Unger M.F."/>
            <person name="Wang B."/>
            <person name="Vernick K.D."/>
            <person name="Ribeiro J.M."/>
            <person name="James A.A."/>
            <person name="Michel K."/>
            <person name="Riehle M.A."/>
            <person name="Luckhart S."/>
            <person name="Sharakhov I.V."/>
            <person name="Tu Z."/>
        </authorList>
    </citation>
    <scope>NUCLEOTIDE SEQUENCE [LARGE SCALE GENOMIC DNA]</scope>
    <source>
        <strain evidence="2">Indian</strain>
    </source>
</reference>
<dbReference type="GO" id="GO:0005634">
    <property type="term" value="C:nucleus"/>
    <property type="evidence" value="ECO:0007669"/>
    <property type="project" value="TreeGrafter"/>
</dbReference>
<dbReference type="AlphaFoldDB" id="A0A182YQ30"/>
<dbReference type="GeneID" id="118511071"/>
<organism evidence="1 2">
    <name type="scientific">Anopheles stephensi</name>
    <name type="common">Indo-Pakistan malaria mosquito</name>
    <dbReference type="NCBI Taxonomy" id="30069"/>
    <lineage>
        <taxon>Eukaryota</taxon>
        <taxon>Metazoa</taxon>
        <taxon>Ecdysozoa</taxon>
        <taxon>Arthropoda</taxon>
        <taxon>Hexapoda</taxon>
        <taxon>Insecta</taxon>
        <taxon>Pterygota</taxon>
        <taxon>Neoptera</taxon>
        <taxon>Endopterygota</taxon>
        <taxon>Diptera</taxon>
        <taxon>Nematocera</taxon>
        <taxon>Culicoidea</taxon>
        <taxon>Culicidae</taxon>
        <taxon>Anophelinae</taxon>
        <taxon>Anopheles</taxon>
    </lineage>
</organism>
<dbReference type="InterPro" id="IPR051229">
    <property type="entry name" value="ALYREF_mRNA_export"/>
</dbReference>
<dbReference type="InterPro" id="IPR012677">
    <property type="entry name" value="Nucleotide-bd_a/b_plait_sf"/>
</dbReference>
<sequence>MDEDMHLSLDEIIRKRKVRARQERSGDGPAPKGAHVSGPRGFRGENTATSKTAWHQVRKPVPVVDARMKIIRNKRAKMRDARDQLIEFSRGRDARYRLRNRARETDHVRPLAMMPSSRVLTAVSSNGRNSVGSEHFIKPKLSNRHYSTGDYVPTTVNAQPPIPRFRSAAGISFRGADDGEDDPYMRITATQSISSLANATRTLHNDTFSLPSSMPPLPHFRTVRGPLLSTSNGSSLMNFTASTTINTEPDPFDQYEVNRRPNLSVPPPPLPPNRPLRSILRTRPSTPPPPVLSQPITTGVPLNLSPSMRARLERAPNPNKSMGIFAHNFNGEPSGKNFFTRSPSPPPIVTAGYRIVVSNLHPSVTQIDIKELFEDIGDLVESRLVRPGVAEVIYRNLKDAEKAVDAYHNRQLDGQPMNCLLVNPRATYKINTANLKYGR</sequence>
<evidence type="ECO:0000313" key="1">
    <source>
        <dbReference type="EnsemblMetazoa" id="ASTEI10566-PA"/>
    </source>
</evidence>
<dbReference type="OrthoDB" id="346839at2759"/>
<dbReference type="PROSITE" id="PS50102">
    <property type="entry name" value="RRM"/>
    <property type="match status" value="1"/>
</dbReference>
<dbReference type="OMA" id="KSMGIFA"/>
<dbReference type="RefSeq" id="XP_035909614.1">
    <property type="nucleotide sequence ID" value="XM_036053721.1"/>
</dbReference>
<proteinExistence type="predicted"/>
<dbReference type="VEuPathDB" id="VectorBase:ASTE007691"/>
<reference evidence="1" key="2">
    <citation type="submission" date="2020-05" db="UniProtKB">
        <authorList>
            <consortium name="EnsemblMetazoa"/>
        </authorList>
    </citation>
    <scope>IDENTIFICATION</scope>
    <source>
        <strain evidence="1">Indian</strain>
    </source>
</reference>
<dbReference type="KEGG" id="aste:118511071"/>
<dbReference type="Gene3D" id="3.30.70.330">
    <property type="match status" value="1"/>
</dbReference>
<dbReference type="STRING" id="30069.A0A182YQ30"/>
<dbReference type="PANTHER" id="PTHR19965:SF94">
    <property type="entry name" value="FI13061P-RELATED"/>
    <property type="match status" value="1"/>
</dbReference>
<dbReference type="GO" id="GO:0006406">
    <property type="term" value="P:mRNA export from nucleus"/>
    <property type="evidence" value="ECO:0007669"/>
    <property type="project" value="TreeGrafter"/>
</dbReference>
<accession>A0A182YQ30</accession>
<evidence type="ECO:0000313" key="2">
    <source>
        <dbReference type="Proteomes" id="UP000076408"/>
    </source>
</evidence>
<dbReference type="InterPro" id="IPR034784">
    <property type="entry name" value="PDIP3_RRM"/>
</dbReference>